<protein>
    <submittedName>
        <fullName evidence="3">DUF305 domain-containing protein</fullName>
    </submittedName>
</protein>
<proteinExistence type="predicted"/>
<evidence type="ECO:0000313" key="3">
    <source>
        <dbReference type="EMBL" id="MFD1105246.1"/>
    </source>
</evidence>
<name>A0ABW3NXN1_9SPHN</name>
<keyword evidence="1" id="KW-0812">Transmembrane</keyword>
<evidence type="ECO:0000313" key="4">
    <source>
        <dbReference type="Proteomes" id="UP001597203"/>
    </source>
</evidence>
<feature type="domain" description="DUF305" evidence="2">
    <location>
        <begin position="102"/>
        <end position="163"/>
    </location>
</feature>
<dbReference type="RefSeq" id="WP_380910928.1">
    <property type="nucleotide sequence ID" value="NZ_JBHTLS010000122.1"/>
</dbReference>
<dbReference type="Pfam" id="PF03713">
    <property type="entry name" value="DUF305"/>
    <property type="match status" value="1"/>
</dbReference>
<dbReference type="Gene3D" id="1.20.1260.10">
    <property type="match status" value="1"/>
</dbReference>
<feature type="transmembrane region" description="Helical" evidence="1">
    <location>
        <begin position="12"/>
        <end position="36"/>
    </location>
</feature>
<sequence>MKDSTQHKTGMGWGRFAAMIATSTVIMFFLMYQLVYSWDHALFSLTRLVSSLVMGCVMTAVMLGFMWSMYRPQAAKIAILAAAIIGGAALLAVNRSQALIGDTDFMKAMIPHHSIAINNARKADIRDPRVRYLADRITRDQVKEIAEMKMLIEDIDRHGRRADAPLPAGSATLSADSAREAQALLSGRLLAEKPL</sequence>
<evidence type="ECO:0000256" key="1">
    <source>
        <dbReference type="SAM" id="Phobius"/>
    </source>
</evidence>
<organism evidence="3 4">
    <name type="scientific">Sphingobium olei</name>
    <dbReference type="NCBI Taxonomy" id="420955"/>
    <lineage>
        <taxon>Bacteria</taxon>
        <taxon>Pseudomonadati</taxon>
        <taxon>Pseudomonadota</taxon>
        <taxon>Alphaproteobacteria</taxon>
        <taxon>Sphingomonadales</taxon>
        <taxon>Sphingomonadaceae</taxon>
        <taxon>Sphingobium</taxon>
    </lineage>
</organism>
<reference evidence="4" key="1">
    <citation type="journal article" date="2019" name="Int. J. Syst. Evol. Microbiol.">
        <title>The Global Catalogue of Microorganisms (GCM) 10K type strain sequencing project: providing services to taxonomists for standard genome sequencing and annotation.</title>
        <authorList>
            <consortium name="The Broad Institute Genomics Platform"/>
            <consortium name="The Broad Institute Genome Sequencing Center for Infectious Disease"/>
            <person name="Wu L."/>
            <person name="Ma J."/>
        </authorList>
    </citation>
    <scope>NUCLEOTIDE SEQUENCE [LARGE SCALE GENOMIC DNA]</scope>
    <source>
        <strain evidence="4">CCUG 54329</strain>
    </source>
</reference>
<comment type="caution">
    <text evidence="3">The sequence shown here is derived from an EMBL/GenBank/DDBJ whole genome shotgun (WGS) entry which is preliminary data.</text>
</comment>
<accession>A0ABW3NXN1</accession>
<feature type="transmembrane region" description="Helical" evidence="1">
    <location>
        <begin position="48"/>
        <end position="67"/>
    </location>
</feature>
<feature type="transmembrane region" description="Helical" evidence="1">
    <location>
        <begin position="74"/>
        <end position="93"/>
    </location>
</feature>
<evidence type="ECO:0000259" key="2">
    <source>
        <dbReference type="Pfam" id="PF03713"/>
    </source>
</evidence>
<dbReference type="EMBL" id="JBHTLS010000122">
    <property type="protein sequence ID" value="MFD1105246.1"/>
    <property type="molecule type" value="Genomic_DNA"/>
</dbReference>
<dbReference type="InterPro" id="IPR012347">
    <property type="entry name" value="Ferritin-like"/>
</dbReference>
<dbReference type="Proteomes" id="UP001597203">
    <property type="component" value="Unassembled WGS sequence"/>
</dbReference>
<gene>
    <name evidence="3" type="ORF">ACFQ24_10250</name>
</gene>
<dbReference type="InterPro" id="IPR005183">
    <property type="entry name" value="DUF305_CopM-like"/>
</dbReference>
<keyword evidence="4" id="KW-1185">Reference proteome</keyword>
<keyword evidence="1" id="KW-1133">Transmembrane helix</keyword>
<keyword evidence="1" id="KW-0472">Membrane</keyword>